<comment type="caution">
    <text evidence="9">The sequence shown here is derived from an EMBL/GenBank/DDBJ whole genome shotgun (WGS) entry which is preliminary data.</text>
</comment>
<organism evidence="9 10">
    <name type="scientific">Marinicrinis sediminis</name>
    <dbReference type="NCBI Taxonomy" id="1652465"/>
    <lineage>
        <taxon>Bacteria</taxon>
        <taxon>Bacillati</taxon>
        <taxon>Bacillota</taxon>
        <taxon>Bacilli</taxon>
        <taxon>Bacillales</taxon>
        <taxon>Paenibacillaceae</taxon>
    </lineage>
</organism>
<evidence type="ECO:0000256" key="2">
    <source>
        <dbReference type="ARBA" id="ARBA00022485"/>
    </source>
</evidence>
<dbReference type="InterPro" id="IPR034480">
    <property type="entry name" value="Heme_synthase-like"/>
</dbReference>
<evidence type="ECO:0000256" key="1">
    <source>
        <dbReference type="ARBA" id="ARBA00001966"/>
    </source>
</evidence>
<evidence type="ECO:0000256" key="7">
    <source>
        <dbReference type="ARBA" id="ARBA00023239"/>
    </source>
</evidence>
<keyword evidence="2" id="KW-0004">4Fe-4S</keyword>
<evidence type="ECO:0000256" key="6">
    <source>
        <dbReference type="ARBA" id="ARBA00023014"/>
    </source>
</evidence>
<sequence>MISISGLLCAHQSYGDSLRYQHGASQARHGTGGDRGPVVVWNSTQACNLHCLHCYSESGCVKPVNELDTSEAKAFIDDLASFRVPVLLISGGEPFMRPDLLELAAYAISRGIRVTISTNGTLITANTARQMKQIGISYVGISLDGLQDTHDRFRRQKGAFDRALKGIRHCLDVGQKVGLRLTLHQENLHQLDDMFDLLKEEKIPRACFYHLVYSGRGQAIQSLDLTANETRQALDTIMKRTMEAHARGMQQEILTVDNHADNIYLYLKLRERNPAMAEQVLGRMRLSGGNRTGIAIGEVDWHGNVHPDQFTRNHRLGNIRNQPFSEIWTQTDHPILNGLRDRKPLLEGRCASCNWLDVCNGNFRARAEAVSGRFWSSDPACYLTEEEISLRLDAHPPAVAETFRKVEEA</sequence>
<dbReference type="PROSITE" id="PS51918">
    <property type="entry name" value="RADICAL_SAM"/>
    <property type="match status" value="1"/>
</dbReference>
<proteinExistence type="predicted"/>
<keyword evidence="3" id="KW-0949">S-adenosyl-L-methionine</keyword>
<dbReference type="EMBL" id="JBHUMM010000043">
    <property type="protein sequence ID" value="MFD2673285.1"/>
    <property type="molecule type" value="Genomic_DNA"/>
</dbReference>
<keyword evidence="4" id="KW-0479">Metal-binding</keyword>
<name>A0ABW5RDY9_9BACL</name>
<keyword evidence="10" id="KW-1185">Reference proteome</keyword>
<dbReference type="InterPro" id="IPR013785">
    <property type="entry name" value="Aldolase_TIM"/>
</dbReference>
<evidence type="ECO:0000313" key="10">
    <source>
        <dbReference type="Proteomes" id="UP001597497"/>
    </source>
</evidence>
<dbReference type="Pfam" id="PF04055">
    <property type="entry name" value="Radical_SAM"/>
    <property type="match status" value="1"/>
</dbReference>
<dbReference type="SFLD" id="SFLDF00543">
    <property type="entry name" value="alternative_heme_biosynthesis"/>
    <property type="match status" value="1"/>
</dbReference>
<dbReference type="InterPro" id="IPR017200">
    <property type="entry name" value="PqqE-like"/>
</dbReference>
<evidence type="ECO:0000313" key="9">
    <source>
        <dbReference type="EMBL" id="MFD2673285.1"/>
    </source>
</evidence>
<protein>
    <submittedName>
        <fullName evidence="9">Radical SAM protein</fullName>
    </submittedName>
</protein>
<dbReference type="CDD" id="cd21123">
    <property type="entry name" value="SPASM_MftC-like"/>
    <property type="match status" value="1"/>
</dbReference>
<dbReference type="Pfam" id="PF13186">
    <property type="entry name" value="SPASM"/>
    <property type="match status" value="1"/>
</dbReference>
<dbReference type="Gene3D" id="3.20.20.70">
    <property type="entry name" value="Aldolase class I"/>
    <property type="match status" value="1"/>
</dbReference>
<accession>A0ABW5RDY9</accession>
<dbReference type="SMART" id="SM00729">
    <property type="entry name" value="Elp3"/>
    <property type="match status" value="1"/>
</dbReference>
<dbReference type="PIRSF" id="PIRSF037420">
    <property type="entry name" value="PQQ_syn_pqqE"/>
    <property type="match status" value="1"/>
</dbReference>
<dbReference type="SFLD" id="SFLDG01386">
    <property type="entry name" value="main_SPASM_domain-containing"/>
    <property type="match status" value="1"/>
</dbReference>
<keyword evidence="6" id="KW-0411">Iron-sulfur</keyword>
<dbReference type="SFLD" id="SFLDG01067">
    <property type="entry name" value="SPASM/twitch_domain_containing"/>
    <property type="match status" value="1"/>
</dbReference>
<evidence type="ECO:0000256" key="4">
    <source>
        <dbReference type="ARBA" id="ARBA00022723"/>
    </source>
</evidence>
<dbReference type="SFLD" id="SFLDG01385">
    <property type="entry name" value="heme_carboxy_lyase_like"/>
    <property type="match status" value="1"/>
</dbReference>
<dbReference type="PANTHER" id="PTHR11228">
    <property type="entry name" value="RADICAL SAM DOMAIN PROTEIN"/>
    <property type="match status" value="1"/>
</dbReference>
<dbReference type="InterPro" id="IPR034479">
    <property type="entry name" value="AhbC-like"/>
</dbReference>
<dbReference type="CDD" id="cd01335">
    <property type="entry name" value="Radical_SAM"/>
    <property type="match status" value="1"/>
</dbReference>
<dbReference type="PANTHER" id="PTHR11228:SF7">
    <property type="entry name" value="PQQA PEPTIDE CYCLASE"/>
    <property type="match status" value="1"/>
</dbReference>
<dbReference type="InterPro" id="IPR058240">
    <property type="entry name" value="rSAM_sf"/>
</dbReference>
<keyword evidence="5" id="KW-0408">Iron</keyword>
<dbReference type="SUPFAM" id="SSF102114">
    <property type="entry name" value="Radical SAM enzymes"/>
    <property type="match status" value="1"/>
</dbReference>
<dbReference type="Proteomes" id="UP001597497">
    <property type="component" value="Unassembled WGS sequence"/>
</dbReference>
<feature type="domain" description="Radical SAM core" evidence="8">
    <location>
        <begin position="33"/>
        <end position="252"/>
    </location>
</feature>
<gene>
    <name evidence="9" type="ORF">ACFSUC_17055</name>
</gene>
<evidence type="ECO:0000256" key="5">
    <source>
        <dbReference type="ARBA" id="ARBA00023004"/>
    </source>
</evidence>
<comment type="cofactor">
    <cofactor evidence="1">
        <name>[4Fe-4S] cluster</name>
        <dbReference type="ChEBI" id="CHEBI:49883"/>
    </cofactor>
</comment>
<keyword evidence="7" id="KW-0456">Lyase</keyword>
<dbReference type="NCBIfam" id="TIGR04085">
    <property type="entry name" value="rSAM_more_4Fe4S"/>
    <property type="match status" value="1"/>
</dbReference>
<evidence type="ECO:0000259" key="8">
    <source>
        <dbReference type="PROSITE" id="PS51918"/>
    </source>
</evidence>
<dbReference type="InterPro" id="IPR050377">
    <property type="entry name" value="Radical_SAM_PqqE_MftC-like"/>
</dbReference>
<dbReference type="InterPro" id="IPR006638">
    <property type="entry name" value="Elp3/MiaA/NifB-like_rSAM"/>
</dbReference>
<dbReference type="InterPro" id="IPR007197">
    <property type="entry name" value="rSAM"/>
</dbReference>
<evidence type="ECO:0000256" key="3">
    <source>
        <dbReference type="ARBA" id="ARBA00022691"/>
    </source>
</evidence>
<dbReference type="RefSeq" id="WP_379930847.1">
    <property type="nucleotide sequence ID" value="NZ_JBHUMM010000043.1"/>
</dbReference>
<dbReference type="InterPro" id="IPR023885">
    <property type="entry name" value="4Fe4S-binding_SPASM_dom"/>
</dbReference>
<reference evidence="10" key="1">
    <citation type="journal article" date="2019" name="Int. J. Syst. Evol. Microbiol.">
        <title>The Global Catalogue of Microorganisms (GCM) 10K type strain sequencing project: providing services to taxonomists for standard genome sequencing and annotation.</title>
        <authorList>
            <consortium name="The Broad Institute Genomics Platform"/>
            <consortium name="The Broad Institute Genome Sequencing Center for Infectious Disease"/>
            <person name="Wu L."/>
            <person name="Ma J."/>
        </authorList>
    </citation>
    <scope>NUCLEOTIDE SEQUENCE [LARGE SCALE GENOMIC DNA]</scope>
    <source>
        <strain evidence="10">KCTC 33676</strain>
    </source>
</reference>
<dbReference type="SFLD" id="SFLDS00029">
    <property type="entry name" value="Radical_SAM"/>
    <property type="match status" value="1"/>
</dbReference>